<accession>A0A0G0GZU5</accession>
<dbReference type="EMBL" id="LBTJ01000065">
    <property type="protein sequence ID" value="KKQ36503.1"/>
    <property type="molecule type" value="Genomic_DNA"/>
</dbReference>
<keyword evidence="1" id="KW-0812">Transmembrane</keyword>
<feature type="transmembrane region" description="Helical" evidence="1">
    <location>
        <begin position="40"/>
        <end position="59"/>
    </location>
</feature>
<feature type="transmembrane region" description="Helical" evidence="1">
    <location>
        <begin position="65"/>
        <end position="84"/>
    </location>
</feature>
<sequence length="303" mass="35578">MDRFLFLFLIYSLFVYCLGIICSKKDFFSVDLLKKTWPDLIYFLFTAIILSWIIQSFWLKDSQNTVQMLIFSITTAALIYQGFLSRVFRNYVNRPIIKVLFDDTKSEYFHKTLMRIYTEIFVQQAASTTTIPMVDFVPTYYVRLKVVNEGNLTLENTEVIIENAEVVDDSILIRPFMPLNLHWAFAEDKERRKINIPPNDAYRIIDFFELTNPMATKVYANKLAQGNVDYDRYHALSSGFRICSVPPNTLSDIYDQGIYVFTLGIYANNSKPIYKKIRVEYDGVWNDNPDIMRKDHVKVRLLD</sequence>
<organism evidence="2 3">
    <name type="scientific">Candidatus Roizmanbacteria bacterium GW2011_GWA2_37_7</name>
    <dbReference type="NCBI Taxonomy" id="1618481"/>
    <lineage>
        <taxon>Bacteria</taxon>
        <taxon>Candidatus Roizmaniibacteriota</taxon>
    </lineage>
</organism>
<dbReference type="AlphaFoldDB" id="A0A0G0GZU5"/>
<evidence type="ECO:0000313" key="2">
    <source>
        <dbReference type="EMBL" id="KKQ36503.1"/>
    </source>
</evidence>
<proteinExistence type="predicted"/>
<name>A0A0G0GZU5_9BACT</name>
<reference evidence="2 3" key="1">
    <citation type="journal article" date="2015" name="Nature">
        <title>rRNA introns, odd ribosomes, and small enigmatic genomes across a large radiation of phyla.</title>
        <authorList>
            <person name="Brown C.T."/>
            <person name="Hug L.A."/>
            <person name="Thomas B.C."/>
            <person name="Sharon I."/>
            <person name="Castelle C.J."/>
            <person name="Singh A."/>
            <person name="Wilkins M.J."/>
            <person name="Williams K.H."/>
            <person name="Banfield J.F."/>
        </authorList>
    </citation>
    <scope>NUCLEOTIDE SEQUENCE [LARGE SCALE GENOMIC DNA]</scope>
</reference>
<evidence type="ECO:0000313" key="3">
    <source>
        <dbReference type="Proteomes" id="UP000034471"/>
    </source>
</evidence>
<keyword evidence="1" id="KW-0472">Membrane</keyword>
<protein>
    <submittedName>
        <fullName evidence="2">Uncharacterized protein</fullName>
    </submittedName>
</protein>
<dbReference type="Proteomes" id="UP000034471">
    <property type="component" value="Unassembled WGS sequence"/>
</dbReference>
<keyword evidence="1" id="KW-1133">Transmembrane helix</keyword>
<feature type="transmembrane region" description="Helical" evidence="1">
    <location>
        <begin position="6"/>
        <end position="28"/>
    </location>
</feature>
<gene>
    <name evidence="2" type="ORF">US54_C0065G0008</name>
</gene>
<evidence type="ECO:0000256" key="1">
    <source>
        <dbReference type="SAM" id="Phobius"/>
    </source>
</evidence>
<comment type="caution">
    <text evidence="2">The sequence shown here is derived from an EMBL/GenBank/DDBJ whole genome shotgun (WGS) entry which is preliminary data.</text>
</comment>